<evidence type="ECO:0000313" key="2">
    <source>
        <dbReference type="EMBL" id="KAJ8312641.1"/>
    </source>
</evidence>
<sequence>MSKSLDCILVTNGYFFRSMELIISHGIINNCTSRFVSVFGIIFMFIVSLSVILVAMETLPQFRKNTHTDEELQHKWNISNLTDYLQEY</sequence>
<feature type="transmembrane region" description="Helical" evidence="1">
    <location>
        <begin position="35"/>
        <end position="56"/>
    </location>
</feature>
<keyword evidence="1" id="KW-1133">Transmembrane helix</keyword>
<keyword evidence="1" id="KW-0812">Transmembrane</keyword>
<dbReference type="Proteomes" id="UP001217089">
    <property type="component" value="Unassembled WGS sequence"/>
</dbReference>
<reference evidence="2 3" key="1">
    <citation type="submission" date="2022-12" db="EMBL/GenBank/DDBJ databases">
        <title>Chromosome-level genome of Tegillarca granosa.</title>
        <authorList>
            <person name="Kim J."/>
        </authorList>
    </citation>
    <scope>NUCLEOTIDE SEQUENCE [LARGE SCALE GENOMIC DNA]</scope>
    <source>
        <strain evidence="2">Teg-2019</strain>
        <tissue evidence="2">Adductor muscle</tissue>
    </source>
</reference>
<protein>
    <submittedName>
        <fullName evidence="2">Uncharacterized protein</fullName>
    </submittedName>
</protein>
<organism evidence="2 3">
    <name type="scientific">Tegillarca granosa</name>
    <name type="common">Malaysian cockle</name>
    <name type="synonym">Anadara granosa</name>
    <dbReference type="NCBI Taxonomy" id="220873"/>
    <lineage>
        <taxon>Eukaryota</taxon>
        <taxon>Metazoa</taxon>
        <taxon>Spiralia</taxon>
        <taxon>Lophotrochozoa</taxon>
        <taxon>Mollusca</taxon>
        <taxon>Bivalvia</taxon>
        <taxon>Autobranchia</taxon>
        <taxon>Pteriomorphia</taxon>
        <taxon>Arcoida</taxon>
        <taxon>Arcoidea</taxon>
        <taxon>Arcidae</taxon>
        <taxon>Tegillarca</taxon>
    </lineage>
</organism>
<keyword evidence="3" id="KW-1185">Reference proteome</keyword>
<evidence type="ECO:0000313" key="3">
    <source>
        <dbReference type="Proteomes" id="UP001217089"/>
    </source>
</evidence>
<gene>
    <name evidence="2" type="ORF">KUTeg_010014</name>
</gene>
<evidence type="ECO:0000256" key="1">
    <source>
        <dbReference type="SAM" id="Phobius"/>
    </source>
</evidence>
<dbReference type="EMBL" id="JARBDR010000440">
    <property type="protein sequence ID" value="KAJ8312641.1"/>
    <property type="molecule type" value="Genomic_DNA"/>
</dbReference>
<accession>A0ABQ9F8S8</accession>
<proteinExistence type="predicted"/>
<name>A0ABQ9F8S8_TEGGR</name>
<comment type="caution">
    <text evidence="2">The sequence shown here is derived from an EMBL/GenBank/DDBJ whole genome shotgun (WGS) entry which is preliminary data.</text>
</comment>
<keyword evidence="1" id="KW-0472">Membrane</keyword>